<keyword evidence="2" id="KW-1003">Cell membrane</keyword>
<feature type="domain" description="Glycosyltransferase RgtA/B/C/D-like" evidence="9">
    <location>
        <begin position="62"/>
        <end position="222"/>
    </location>
</feature>
<accession>A0A5D0HST4</accession>
<keyword evidence="3" id="KW-0328">Glycosyltransferase</keyword>
<dbReference type="OrthoDB" id="9178203at2"/>
<feature type="transmembrane region" description="Helical" evidence="8">
    <location>
        <begin position="333"/>
        <end position="352"/>
    </location>
</feature>
<comment type="subcellular location">
    <subcellularLocation>
        <location evidence="1">Cell membrane</location>
        <topology evidence="1">Multi-pass membrane protein</topology>
    </subcellularLocation>
</comment>
<feature type="transmembrane region" description="Helical" evidence="8">
    <location>
        <begin position="83"/>
        <end position="101"/>
    </location>
</feature>
<dbReference type="GO" id="GO:0016763">
    <property type="term" value="F:pentosyltransferase activity"/>
    <property type="evidence" value="ECO:0007669"/>
    <property type="project" value="TreeGrafter"/>
</dbReference>
<keyword evidence="4 10" id="KW-0808">Transferase</keyword>
<feature type="transmembrane region" description="Helical" evidence="8">
    <location>
        <begin position="391"/>
        <end position="409"/>
    </location>
</feature>
<dbReference type="Pfam" id="PF13231">
    <property type="entry name" value="PMT_2"/>
    <property type="match status" value="1"/>
</dbReference>
<evidence type="ECO:0000256" key="4">
    <source>
        <dbReference type="ARBA" id="ARBA00022679"/>
    </source>
</evidence>
<gene>
    <name evidence="10" type="ORF">FUA24_13950</name>
</gene>
<reference evidence="10 11" key="1">
    <citation type="submission" date="2019-08" db="EMBL/GenBank/DDBJ databases">
        <title>Seonamhaeicola sediminis sp. nov., isolated from marine sediment.</title>
        <authorList>
            <person name="Cao W.R."/>
        </authorList>
    </citation>
    <scope>NUCLEOTIDE SEQUENCE [LARGE SCALE GENOMIC DNA]</scope>
    <source>
        <strain evidence="10 11">B011</strain>
    </source>
</reference>
<evidence type="ECO:0000256" key="6">
    <source>
        <dbReference type="ARBA" id="ARBA00022989"/>
    </source>
</evidence>
<evidence type="ECO:0000256" key="2">
    <source>
        <dbReference type="ARBA" id="ARBA00022475"/>
    </source>
</evidence>
<dbReference type="GO" id="GO:0005886">
    <property type="term" value="C:plasma membrane"/>
    <property type="evidence" value="ECO:0007669"/>
    <property type="project" value="UniProtKB-SubCell"/>
</dbReference>
<feature type="transmembrane region" description="Helical" evidence="8">
    <location>
        <begin position="364"/>
        <end position="385"/>
    </location>
</feature>
<keyword evidence="6 8" id="KW-1133">Transmembrane helix</keyword>
<keyword evidence="11" id="KW-1185">Reference proteome</keyword>
<evidence type="ECO:0000313" key="11">
    <source>
        <dbReference type="Proteomes" id="UP000323930"/>
    </source>
</evidence>
<name>A0A5D0HST4_9FLAO</name>
<dbReference type="Proteomes" id="UP000323930">
    <property type="component" value="Unassembled WGS sequence"/>
</dbReference>
<dbReference type="PANTHER" id="PTHR33908">
    <property type="entry name" value="MANNOSYLTRANSFERASE YKCB-RELATED"/>
    <property type="match status" value="1"/>
</dbReference>
<sequence length="556" mass="63795">MLAILLKKDYLVLYALLFLVYSFGLCIPLMENDSAQHATMAMRMYLENDFFNIYKGDADYLDKPHLHFWLAALSFKLFGISHWAYRIPALMFTFLGAFSAFKLAKTLYNEKAAHIASLAFLSTQAIFLANHDVRTDAVLTGSVICSLWQLVSYSKNLKLKHLVIGALFAGLAFSSKGMLGVFIIGICLLSYLLYERKLMLVFRLKSLIGLLAFAASITPVLYAYYNQFDLHPEKVIEGHTNISGVRFILWDQSFNRLTSQGFKSKNQDHFFFFHTLLWAFIPWSVIFYRALFSRVFEFFKTKFSFNKNRETLTSIGLLLALIIMSFSKSKLPHYLNGLLPVASVLVAGYIAYLIENNKHKELSILLKIQYAVLGLGSVLVIFLSFWAFPSINYILVFGLIILLVGLVLLLKKKMEISKKLIVVSVFFMIVINYCLNLQFYPNLLEFQGGSNAAKVVLEEGINPNDIYKIDGKYSWSLDFYTKRLTPSLDPSEVKTLKKGQWVLVHEKQMETLKKDNINWGKTYELDSYRITRLKLSFLNPKTRASKLSKVYLMQIE</sequence>
<feature type="transmembrane region" description="Helical" evidence="8">
    <location>
        <begin position="311"/>
        <end position="327"/>
    </location>
</feature>
<evidence type="ECO:0000256" key="1">
    <source>
        <dbReference type="ARBA" id="ARBA00004651"/>
    </source>
</evidence>
<dbReference type="RefSeq" id="WP_148543344.1">
    <property type="nucleotide sequence ID" value="NZ_VSDQ01000679.1"/>
</dbReference>
<evidence type="ECO:0000259" key="9">
    <source>
        <dbReference type="Pfam" id="PF13231"/>
    </source>
</evidence>
<evidence type="ECO:0000313" key="10">
    <source>
        <dbReference type="EMBL" id="TYA74423.1"/>
    </source>
</evidence>
<feature type="transmembrane region" description="Helical" evidence="8">
    <location>
        <begin position="162"/>
        <end position="194"/>
    </location>
</feature>
<keyword evidence="5 8" id="KW-0812">Transmembrane</keyword>
<keyword evidence="7 8" id="KW-0472">Membrane</keyword>
<feature type="transmembrane region" description="Helical" evidence="8">
    <location>
        <begin position="271"/>
        <end position="291"/>
    </location>
</feature>
<feature type="transmembrane region" description="Helical" evidence="8">
    <location>
        <begin position="12"/>
        <end position="30"/>
    </location>
</feature>
<evidence type="ECO:0000256" key="7">
    <source>
        <dbReference type="ARBA" id="ARBA00023136"/>
    </source>
</evidence>
<evidence type="ECO:0000256" key="5">
    <source>
        <dbReference type="ARBA" id="ARBA00022692"/>
    </source>
</evidence>
<dbReference type="AlphaFoldDB" id="A0A5D0HST4"/>
<feature type="transmembrane region" description="Helical" evidence="8">
    <location>
        <begin position="421"/>
        <end position="440"/>
    </location>
</feature>
<feature type="transmembrane region" description="Helical" evidence="8">
    <location>
        <begin position="206"/>
        <end position="225"/>
    </location>
</feature>
<organism evidence="10 11">
    <name type="scientific">Seonamhaeicola marinus</name>
    <dbReference type="NCBI Taxonomy" id="1912246"/>
    <lineage>
        <taxon>Bacteria</taxon>
        <taxon>Pseudomonadati</taxon>
        <taxon>Bacteroidota</taxon>
        <taxon>Flavobacteriia</taxon>
        <taxon>Flavobacteriales</taxon>
        <taxon>Flavobacteriaceae</taxon>
    </lineage>
</organism>
<protein>
    <submittedName>
        <fullName evidence="10">Glycosyltransferase family 39 protein</fullName>
    </submittedName>
</protein>
<dbReference type="InterPro" id="IPR038731">
    <property type="entry name" value="RgtA/B/C-like"/>
</dbReference>
<comment type="caution">
    <text evidence="10">The sequence shown here is derived from an EMBL/GenBank/DDBJ whole genome shotgun (WGS) entry which is preliminary data.</text>
</comment>
<dbReference type="GO" id="GO:0009103">
    <property type="term" value="P:lipopolysaccharide biosynthetic process"/>
    <property type="evidence" value="ECO:0007669"/>
    <property type="project" value="UniProtKB-ARBA"/>
</dbReference>
<dbReference type="InterPro" id="IPR050297">
    <property type="entry name" value="LipidA_mod_glycosyltrf_83"/>
</dbReference>
<proteinExistence type="predicted"/>
<evidence type="ECO:0000256" key="3">
    <source>
        <dbReference type="ARBA" id="ARBA00022676"/>
    </source>
</evidence>
<dbReference type="PANTHER" id="PTHR33908:SF3">
    <property type="entry name" value="UNDECAPRENYL PHOSPHATE-ALPHA-4-AMINO-4-DEOXY-L-ARABINOSE ARABINOSYL TRANSFERASE"/>
    <property type="match status" value="1"/>
</dbReference>
<dbReference type="EMBL" id="VSDQ01000679">
    <property type="protein sequence ID" value="TYA74423.1"/>
    <property type="molecule type" value="Genomic_DNA"/>
</dbReference>
<evidence type="ECO:0000256" key="8">
    <source>
        <dbReference type="SAM" id="Phobius"/>
    </source>
</evidence>
<dbReference type="GO" id="GO:0010041">
    <property type="term" value="P:response to iron(III) ion"/>
    <property type="evidence" value="ECO:0007669"/>
    <property type="project" value="TreeGrafter"/>
</dbReference>